<sequence length="620" mass="69891">MQKYATPKALNYLLKKRPPFSQLNQIHAKIITSTLSSNASLTDSLIHCYLHIDNLTTAKALFNHYPLPSPPTLIWNLMIRAYSKQQNSTEPFNLFNQMITLESPSFQVFPDKYTFTFVITSCAHQMSVVCGEFFHGMVKKNGFELDLYVGNSLVNLYAVFAKMDDACKMFDEMSERDVFSWTSLVTGYAKNGEMTKACERFLAMPVRNEVSWAVIISGFVGSGRYVEALKCFREMLSGDEHEVRPNEAVLFCALSACAHLGALDQGNWIHAYIDKNGILRGSNISTALINMYAKCARIDSAKRVFDEIRRPDVHNFTSLITGLSAHGLGMEALCVFNRMLAENIKPNEVTILGVLNGCSHSGLIEEGSFIFVNMEGYWGIEPKIEHYGCYIDLLARAGYLEKAFGVAKSMKMSPDIVIWRALLSACRVHRDVDLGEHIINHIKQLNTDGQNGGQVLLSNLYASLGRWERVAQVRKSMSQRENHLDIGCSWIEVYGVLHEFRVADKLHTQIVAIQEKLKEILERASLVGYVANTTQVSFDLSEEEKVQAVAWHSEKLATAFGMMTTVPGSIIRIVKNLRTCEDCHSALKAISKAYGREIIVRDRSRFHTFREGNCSCKDYW</sequence>
<dbReference type="Pfam" id="PF14432">
    <property type="entry name" value="DYW_deaminase"/>
    <property type="match status" value="1"/>
</dbReference>
<proteinExistence type="inferred from homology"/>
<dbReference type="InterPro" id="IPR046848">
    <property type="entry name" value="E_motif"/>
</dbReference>
<dbReference type="Pfam" id="PF01535">
    <property type="entry name" value="PPR"/>
    <property type="match status" value="6"/>
</dbReference>
<feature type="domain" description="DYW" evidence="4">
    <location>
        <begin position="528"/>
        <end position="620"/>
    </location>
</feature>
<dbReference type="PANTHER" id="PTHR47926:SF344">
    <property type="entry name" value="OS07G0636900 PROTEIN"/>
    <property type="match status" value="1"/>
</dbReference>
<feature type="repeat" description="PPR" evidence="3">
    <location>
        <begin position="312"/>
        <end position="346"/>
    </location>
</feature>
<dbReference type="PANTHER" id="PTHR47926">
    <property type="entry name" value="PENTATRICOPEPTIDE REPEAT-CONTAINING PROTEIN"/>
    <property type="match status" value="1"/>
</dbReference>
<organism evidence="5 6">
    <name type="scientific">Cinchona calisaya</name>
    <dbReference type="NCBI Taxonomy" id="153742"/>
    <lineage>
        <taxon>Eukaryota</taxon>
        <taxon>Viridiplantae</taxon>
        <taxon>Streptophyta</taxon>
        <taxon>Embryophyta</taxon>
        <taxon>Tracheophyta</taxon>
        <taxon>Spermatophyta</taxon>
        <taxon>Magnoliopsida</taxon>
        <taxon>eudicotyledons</taxon>
        <taxon>Gunneridae</taxon>
        <taxon>Pentapetalae</taxon>
        <taxon>asterids</taxon>
        <taxon>lamiids</taxon>
        <taxon>Gentianales</taxon>
        <taxon>Rubiaceae</taxon>
        <taxon>Cinchonoideae</taxon>
        <taxon>Cinchoneae</taxon>
        <taxon>Cinchona</taxon>
    </lineage>
</organism>
<dbReference type="InterPro" id="IPR011990">
    <property type="entry name" value="TPR-like_helical_dom_sf"/>
</dbReference>
<dbReference type="InterPro" id="IPR002885">
    <property type="entry name" value="PPR_rpt"/>
</dbReference>
<dbReference type="InterPro" id="IPR046960">
    <property type="entry name" value="PPR_At4g14850-like_plant"/>
</dbReference>
<evidence type="ECO:0000256" key="3">
    <source>
        <dbReference type="PROSITE-ProRule" id="PRU00708"/>
    </source>
</evidence>
<comment type="similarity">
    <text evidence="1">Belongs to the PPR family. PCMP-H subfamily.</text>
</comment>
<evidence type="ECO:0000313" key="5">
    <source>
        <dbReference type="EMBL" id="KAL3512917.1"/>
    </source>
</evidence>
<dbReference type="EMBL" id="JBJUIK010000011">
    <property type="protein sequence ID" value="KAL3512917.1"/>
    <property type="molecule type" value="Genomic_DNA"/>
</dbReference>
<dbReference type="Gene3D" id="1.25.40.10">
    <property type="entry name" value="Tetratricopeptide repeat domain"/>
    <property type="match status" value="3"/>
</dbReference>
<evidence type="ECO:0000259" key="4">
    <source>
        <dbReference type="Pfam" id="PF14432"/>
    </source>
</evidence>
<feature type="repeat" description="PPR" evidence="3">
    <location>
        <begin position="146"/>
        <end position="180"/>
    </location>
</feature>
<evidence type="ECO:0000313" key="6">
    <source>
        <dbReference type="Proteomes" id="UP001630127"/>
    </source>
</evidence>
<dbReference type="FunFam" id="1.25.40.10:FF:000184">
    <property type="entry name" value="Pentatricopeptide repeat-containing protein, chloroplastic"/>
    <property type="match status" value="1"/>
</dbReference>
<dbReference type="NCBIfam" id="TIGR00756">
    <property type="entry name" value="PPR"/>
    <property type="match status" value="2"/>
</dbReference>
<keyword evidence="6" id="KW-1185">Reference proteome</keyword>
<evidence type="ECO:0000256" key="1">
    <source>
        <dbReference type="ARBA" id="ARBA00006643"/>
    </source>
</evidence>
<dbReference type="InterPro" id="IPR032867">
    <property type="entry name" value="DYW_dom"/>
</dbReference>
<dbReference type="AlphaFoldDB" id="A0ABD2Z3D7"/>
<dbReference type="Proteomes" id="UP001630127">
    <property type="component" value="Unassembled WGS sequence"/>
</dbReference>
<gene>
    <name evidence="5" type="ORF">ACH5RR_025634</name>
</gene>
<dbReference type="FunFam" id="1.25.40.10:FF:000348">
    <property type="entry name" value="Pentatricopeptide repeat-containing protein chloroplastic"/>
    <property type="match status" value="1"/>
</dbReference>
<dbReference type="Pfam" id="PF13041">
    <property type="entry name" value="PPR_2"/>
    <property type="match status" value="1"/>
</dbReference>
<dbReference type="Pfam" id="PF20431">
    <property type="entry name" value="E_motif"/>
    <property type="match status" value="1"/>
</dbReference>
<protein>
    <recommendedName>
        <fullName evidence="4">DYW domain-containing protein</fullName>
    </recommendedName>
</protein>
<reference evidence="5 6" key="1">
    <citation type="submission" date="2024-11" db="EMBL/GenBank/DDBJ databases">
        <title>A near-complete genome assembly of Cinchona calisaya.</title>
        <authorList>
            <person name="Lian D.C."/>
            <person name="Zhao X.W."/>
            <person name="Wei L."/>
        </authorList>
    </citation>
    <scope>NUCLEOTIDE SEQUENCE [LARGE SCALE GENOMIC DNA]</scope>
    <source>
        <tissue evidence="5">Nenye</tissue>
    </source>
</reference>
<feature type="repeat" description="PPR" evidence="3">
    <location>
        <begin position="208"/>
        <end position="238"/>
    </location>
</feature>
<comment type="caution">
    <text evidence="5">The sequence shown here is derived from an EMBL/GenBank/DDBJ whole genome shotgun (WGS) entry which is preliminary data.</text>
</comment>
<evidence type="ECO:0000256" key="2">
    <source>
        <dbReference type="ARBA" id="ARBA00022737"/>
    </source>
</evidence>
<accession>A0ABD2Z3D7</accession>
<name>A0ABD2Z3D7_9GENT</name>
<keyword evidence="2" id="KW-0677">Repeat</keyword>
<dbReference type="PROSITE" id="PS51375">
    <property type="entry name" value="PPR"/>
    <property type="match status" value="3"/>
</dbReference>